<comment type="caution">
    <text evidence="2">The sequence shown here is derived from an EMBL/GenBank/DDBJ whole genome shotgun (WGS) entry which is preliminary data.</text>
</comment>
<evidence type="ECO:0000256" key="1">
    <source>
        <dbReference type="SAM" id="MobiDB-lite"/>
    </source>
</evidence>
<feature type="region of interest" description="Disordered" evidence="1">
    <location>
        <begin position="1"/>
        <end position="25"/>
    </location>
</feature>
<accession>A0A6A6NBG0</accession>
<feature type="compositionally biased region" description="Acidic residues" evidence="1">
    <location>
        <begin position="1"/>
        <end position="13"/>
    </location>
</feature>
<reference evidence="2 3" key="1">
    <citation type="journal article" date="2020" name="Mol. Plant">
        <title>The Chromosome-Based Rubber Tree Genome Provides New Insights into Spurge Genome Evolution and Rubber Biosynthesis.</title>
        <authorList>
            <person name="Liu J."/>
            <person name="Shi C."/>
            <person name="Shi C.C."/>
            <person name="Li W."/>
            <person name="Zhang Q.J."/>
            <person name="Zhang Y."/>
            <person name="Li K."/>
            <person name="Lu H.F."/>
            <person name="Shi C."/>
            <person name="Zhu S.T."/>
            <person name="Xiao Z.Y."/>
            <person name="Nan H."/>
            <person name="Yue Y."/>
            <person name="Zhu X.G."/>
            <person name="Wu Y."/>
            <person name="Hong X.N."/>
            <person name="Fan G.Y."/>
            <person name="Tong Y."/>
            <person name="Zhang D."/>
            <person name="Mao C.L."/>
            <person name="Liu Y.L."/>
            <person name="Hao S.J."/>
            <person name="Liu W.Q."/>
            <person name="Lv M.Q."/>
            <person name="Zhang H.B."/>
            <person name="Liu Y."/>
            <person name="Hu-Tang G.R."/>
            <person name="Wang J.P."/>
            <person name="Wang J.H."/>
            <person name="Sun Y.H."/>
            <person name="Ni S.B."/>
            <person name="Chen W.B."/>
            <person name="Zhang X.C."/>
            <person name="Jiao Y.N."/>
            <person name="Eichler E.E."/>
            <person name="Li G.H."/>
            <person name="Liu X."/>
            <person name="Gao L.Z."/>
        </authorList>
    </citation>
    <scope>NUCLEOTIDE SEQUENCE [LARGE SCALE GENOMIC DNA]</scope>
    <source>
        <strain evidence="3">cv. GT1</strain>
        <tissue evidence="2">Leaf</tissue>
    </source>
</reference>
<name>A0A6A6NBG0_HEVBR</name>
<keyword evidence="3" id="KW-1185">Reference proteome</keyword>
<evidence type="ECO:0000313" key="2">
    <source>
        <dbReference type="EMBL" id="KAF2322205.1"/>
    </source>
</evidence>
<proteinExistence type="predicted"/>
<evidence type="ECO:0000313" key="3">
    <source>
        <dbReference type="Proteomes" id="UP000467840"/>
    </source>
</evidence>
<dbReference type="PANTHER" id="PTHR31286">
    <property type="entry name" value="GLYCINE-RICH CELL WALL STRUCTURAL PROTEIN 1.8-LIKE"/>
    <property type="match status" value="1"/>
</dbReference>
<dbReference type="InterPro" id="IPR040256">
    <property type="entry name" value="At4g02000-like"/>
</dbReference>
<organism evidence="2 3">
    <name type="scientific">Hevea brasiliensis</name>
    <name type="common">Para rubber tree</name>
    <name type="synonym">Siphonia brasiliensis</name>
    <dbReference type="NCBI Taxonomy" id="3981"/>
    <lineage>
        <taxon>Eukaryota</taxon>
        <taxon>Viridiplantae</taxon>
        <taxon>Streptophyta</taxon>
        <taxon>Embryophyta</taxon>
        <taxon>Tracheophyta</taxon>
        <taxon>Spermatophyta</taxon>
        <taxon>Magnoliopsida</taxon>
        <taxon>eudicotyledons</taxon>
        <taxon>Gunneridae</taxon>
        <taxon>Pentapetalae</taxon>
        <taxon>rosids</taxon>
        <taxon>fabids</taxon>
        <taxon>Malpighiales</taxon>
        <taxon>Euphorbiaceae</taxon>
        <taxon>Crotonoideae</taxon>
        <taxon>Micrandreae</taxon>
        <taxon>Hevea</taxon>
    </lineage>
</organism>
<dbReference type="PANTHER" id="PTHR31286:SF99">
    <property type="entry name" value="DUF4283 DOMAIN-CONTAINING PROTEIN"/>
    <property type="match status" value="1"/>
</dbReference>
<dbReference type="EMBL" id="JAAGAX010000002">
    <property type="protein sequence ID" value="KAF2322205.1"/>
    <property type="molecule type" value="Genomic_DNA"/>
</dbReference>
<dbReference type="Proteomes" id="UP000467840">
    <property type="component" value="Chromosome 11"/>
</dbReference>
<protein>
    <submittedName>
        <fullName evidence="2">Uncharacterized protein</fullName>
    </submittedName>
</protein>
<dbReference type="AlphaFoldDB" id="A0A6A6NBG0"/>
<sequence length="124" mass="14502">MQDDFSEVAELSEDESKGDLEEEDVECPTIQISEGEKKQLREHFVNGYYIVCFTNEMEYKKVLFGGPWMVADWQPNFDPKNAVIDRALVWVRILNLPIEYYARSFLLRVGSKIWHPIKADNNTL</sequence>
<gene>
    <name evidence="2" type="ORF">GH714_008622</name>
</gene>